<reference evidence="8 9" key="1">
    <citation type="journal article" date="2015" name="Nature">
        <title>rRNA introns, odd ribosomes, and small enigmatic genomes across a large radiation of phyla.</title>
        <authorList>
            <person name="Brown C.T."/>
            <person name="Hug L.A."/>
            <person name="Thomas B.C."/>
            <person name="Sharon I."/>
            <person name="Castelle C.J."/>
            <person name="Singh A."/>
            <person name="Wilkins M.J."/>
            <person name="Williams K.H."/>
            <person name="Banfield J.F."/>
        </authorList>
    </citation>
    <scope>NUCLEOTIDE SEQUENCE [LARGE SCALE GENOMIC DNA]</scope>
</reference>
<evidence type="ECO:0000313" key="9">
    <source>
        <dbReference type="Proteomes" id="UP000033867"/>
    </source>
</evidence>
<dbReference type="NCBIfam" id="TIGR00114">
    <property type="entry name" value="lumazine-synth"/>
    <property type="match status" value="1"/>
</dbReference>
<evidence type="ECO:0000256" key="2">
    <source>
        <dbReference type="ARBA" id="ARBA00007424"/>
    </source>
</evidence>
<feature type="binding site" evidence="7">
    <location>
        <position position="114"/>
    </location>
    <ligand>
        <name>5-amino-6-(D-ribitylamino)uracil</name>
        <dbReference type="ChEBI" id="CHEBI:15934"/>
    </ligand>
</feature>
<evidence type="ECO:0000256" key="4">
    <source>
        <dbReference type="ARBA" id="ARBA00022619"/>
    </source>
</evidence>
<feature type="binding site" evidence="7">
    <location>
        <position position="23"/>
    </location>
    <ligand>
        <name>5-amino-6-(D-ribitylamino)uracil</name>
        <dbReference type="ChEBI" id="CHEBI:15934"/>
    </ligand>
</feature>
<feature type="binding site" evidence="7">
    <location>
        <begin position="81"/>
        <end position="83"/>
    </location>
    <ligand>
        <name>5-amino-6-(D-ribitylamino)uracil</name>
        <dbReference type="ChEBI" id="CHEBI:15934"/>
    </ligand>
</feature>
<dbReference type="PANTHER" id="PTHR21058:SF0">
    <property type="entry name" value="6,7-DIMETHYL-8-RIBITYLLUMAZINE SYNTHASE"/>
    <property type="match status" value="1"/>
</dbReference>
<organism evidence="8 9">
    <name type="scientific">Candidatus Magasanikbacteria bacterium GW2011_GWE2_42_7</name>
    <dbReference type="NCBI Taxonomy" id="1619052"/>
    <lineage>
        <taxon>Bacteria</taxon>
        <taxon>Candidatus Magasanikiibacteriota</taxon>
    </lineage>
</organism>
<dbReference type="Gene3D" id="3.40.50.960">
    <property type="entry name" value="Lumazine/riboflavin synthase"/>
    <property type="match status" value="1"/>
</dbReference>
<protein>
    <recommendedName>
        <fullName evidence="3 7">6,7-dimethyl-8-ribityllumazine synthase</fullName>
        <shortName evidence="7">DMRL synthase</shortName>
        <shortName evidence="7">LS</shortName>
        <shortName evidence="7">Lumazine synthase</shortName>
        <ecNumber evidence="3 7">2.5.1.78</ecNumber>
    </recommendedName>
</protein>
<feature type="binding site" evidence="7">
    <location>
        <begin position="86"/>
        <end position="87"/>
    </location>
    <ligand>
        <name>(2S)-2-hydroxy-3-oxobutyl phosphate</name>
        <dbReference type="ChEBI" id="CHEBI:58830"/>
    </ligand>
</feature>
<accession>A0A0G1B9J9</accession>
<sequence>MKEIHFEKIDGSGMKIGVVVARWNSAVTYALRDACLRALADAGVEENTIIVQEVPGSYEVVFGAKHLIEHNAVDAVVAIGCLIKGETMHFEYIADAVSHGLMKLNVETDVPVVFGVLTCLTEQQAIDRSTGENNHGYAWGQSAIEMAMIKKSRKR</sequence>
<comment type="pathway">
    <text evidence="1 7">Cofactor biosynthesis; riboflavin biosynthesis; riboflavin from 2-hydroxy-3-oxobutyl phosphate and 5-amino-6-(D-ribitylamino)uracil: step 1/2.</text>
</comment>
<comment type="similarity">
    <text evidence="2 7">Belongs to the DMRL synthase family.</text>
</comment>
<dbReference type="GO" id="GO:0009231">
    <property type="term" value="P:riboflavin biosynthetic process"/>
    <property type="evidence" value="ECO:0007669"/>
    <property type="project" value="UniProtKB-UniRule"/>
</dbReference>
<evidence type="ECO:0000256" key="6">
    <source>
        <dbReference type="ARBA" id="ARBA00048785"/>
    </source>
</evidence>
<dbReference type="UniPathway" id="UPA00275">
    <property type="reaction ID" value="UER00404"/>
</dbReference>
<proteinExistence type="inferred from homology"/>
<dbReference type="AlphaFoldDB" id="A0A0G1B9J9"/>
<comment type="caution">
    <text evidence="8">The sequence shown here is derived from an EMBL/GenBank/DDBJ whole genome shotgun (WGS) entry which is preliminary data.</text>
</comment>
<keyword evidence="4 7" id="KW-0686">Riboflavin biosynthesis</keyword>
<dbReference type="InterPro" id="IPR002180">
    <property type="entry name" value="LS/RS"/>
</dbReference>
<dbReference type="EMBL" id="LCEK01000070">
    <property type="protein sequence ID" value="KKS70050.1"/>
    <property type="molecule type" value="Genomic_DNA"/>
</dbReference>
<name>A0A0G1B9J9_9BACT</name>
<comment type="catalytic activity">
    <reaction evidence="6 7">
        <text>(2S)-2-hydroxy-3-oxobutyl phosphate + 5-amino-6-(D-ribitylamino)uracil = 6,7-dimethyl-8-(1-D-ribityl)lumazine + phosphate + 2 H2O + H(+)</text>
        <dbReference type="Rhea" id="RHEA:26152"/>
        <dbReference type="ChEBI" id="CHEBI:15377"/>
        <dbReference type="ChEBI" id="CHEBI:15378"/>
        <dbReference type="ChEBI" id="CHEBI:15934"/>
        <dbReference type="ChEBI" id="CHEBI:43474"/>
        <dbReference type="ChEBI" id="CHEBI:58201"/>
        <dbReference type="ChEBI" id="CHEBI:58830"/>
        <dbReference type="EC" id="2.5.1.78"/>
    </reaction>
</comment>
<feature type="binding site" evidence="7">
    <location>
        <begin position="57"/>
        <end position="59"/>
    </location>
    <ligand>
        <name>5-amino-6-(D-ribitylamino)uracil</name>
        <dbReference type="ChEBI" id="CHEBI:15934"/>
    </ligand>
</feature>
<dbReference type="Pfam" id="PF00885">
    <property type="entry name" value="DMRL_synthase"/>
    <property type="match status" value="1"/>
</dbReference>
<dbReference type="HAMAP" id="MF_00178">
    <property type="entry name" value="Lumazine_synth"/>
    <property type="match status" value="1"/>
</dbReference>
<dbReference type="EC" id="2.5.1.78" evidence="3 7"/>
<gene>
    <name evidence="7" type="primary">ribH</name>
    <name evidence="8" type="ORF">UV42_C0070G0006</name>
</gene>
<dbReference type="InterPro" id="IPR034964">
    <property type="entry name" value="LS"/>
</dbReference>
<dbReference type="Proteomes" id="UP000033867">
    <property type="component" value="Unassembled WGS sequence"/>
</dbReference>
<evidence type="ECO:0000313" key="8">
    <source>
        <dbReference type="EMBL" id="KKS70050.1"/>
    </source>
</evidence>
<evidence type="ECO:0000256" key="3">
    <source>
        <dbReference type="ARBA" id="ARBA00012664"/>
    </source>
</evidence>
<dbReference type="PANTHER" id="PTHR21058">
    <property type="entry name" value="6,7-DIMETHYL-8-RIBITYLLUMAZINE SYNTHASE DMRL SYNTHASE LUMAZINE SYNTHASE"/>
    <property type="match status" value="1"/>
</dbReference>
<dbReference type="InterPro" id="IPR036467">
    <property type="entry name" value="LS/RS_sf"/>
</dbReference>
<feature type="binding site" evidence="7">
    <location>
        <position position="128"/>
    </location>
    <ligand>
        <name>(2S)-2-hydroxy-3-oxobutyl phosphate</name>
        <dbReference type="ChEBI" id="CHEBI:58830"/>
    </ligand>
</feature>
<dbReference type="GO" id="GO:0009349">
    <property type="term" value="C:riboflavin synthase complex"/>
    <property type="evidence" value="ECO:0007669"/>
    <property type="project" value="UniProtKB-UniRule"/>
</dbReference>
<feature type="active site" description="Proton donor" evidence="7">
    <location>
        <position position="89"/>
    </location>
</feature>
<dbReference type="SUPFAM" id="SSF52121">
    <property type="entry name" value="Lumazine synthase"/>
    <property type="match status" value="1"/>
</dbReference>
<evidence type="ECO:0000256" key="5">
    <source>
        <dbReference type="ARBA" id="ARBA00022679"/>
    </source>
</evidence>
<dbReference type="CDD" id="cd09209">
    <property type="entry name" value="Lumazine_synthase-I"/>
    <property type="match status" value="1"/>
</dbReference>
<evidence type="ECO:0000256" key="1">
    <source>
        <dbReference type="ARBA" id="ARBA00004917"/>
    </source>
</evidence>
<evidence type="ECO:0000256" key="7">
    <source>
        <dbReference type="HAMAP-Rule" id="MF_00178"/>
    </source>
</evidence>
<comment type="function">
    <text evidence="7">Catalyzes the formation of 6,7-dimethyl-8-ribityllumazine by condensation of 5-amino-6-(D-ribitylamino)uracil with 3,4-dihydroxy-2-butanone 4-phosphate. This is the penultimate step in the biosynthesis of riboflavin.</text>
</comment>
<keyword evidence="5 7" id="KW-0808">Transferase</keyword>
<dbReference type="GO" id="GO:0000906">
    <property type="term" value="F:6,7-dimethyl-8-ribityllumazine synthase activity"/>
    <property type="evidence" value="ECO:0007669"/>
    <property type="project" value="UniProtKB-UniRule"/>
</dbReference>